<dbReference type="InterPro" id="IPR017871">
    <property type="entry name" value="ABC_transporter-like_CS"/>
</dbReference>
<dbReference type="InterPro" id="IPR003439">
    <property type="entry name" value="ABC_transporter-like_ATP-bd"/>
</dbReference>
<dbReference type="CDD" id="cd03214">
    <property type="entry name" value="ABC_Iron-Siderophores_B12_Hemin"/>
    <property type="match status" value="1"/>
</dbReference>
<evidence type="ECO:0000256" key="1">
    <source>
        <dbReference type="ARBA" id="ARBA00005417"/>
    </source>
</evidence>
<keyword evidence="2" id="KW-0813">Transport</keyword>
<dbReference type="InterPro" id="IPR003593">
    <property type="entry name" value="AAA+_ATPase"/>
</dbReference>
<keyword evidence="5" id="KW-1278">Translocase</keyword>
<dbReference type="EMBL" id="CP035467">
    <property type="protein sequence ID" value="QCW84350.1"/>
    <property type="molecule type" value="Genomic_DNA"/>
</dbReference>
<dbReference type="GO" id="GO:0005524">
    <property type="term" value="F:ATP binding"/>
    <property type="evidence" value="ECO:0007669"/>
    <property type="project" value="UniProtKB-KW"/>
</dbReference>
<comment type="function">
    <text evidence="6">Part of the ABC transporter complex HmuTUV involved in hemin import. Responsible for energy coupling to the transport system.</text>
</comment>
<organism evidence="8 9">
    <name type="scientific">Methylotuvimicrobium buryatense</name>
    <name type="common">Methylomicrobium buryatense</name>
    <dbReference type="NCBI Taxonomy" id="95641"/>
    <lineage>
        <taxon>Bacteria</taxon>
        <taxon>Pseudomonadati</taxon>
        <taxon>Pseudomonadota</taxon>
        <taxon>Gammaproteobacteria</taxon>
        <taxon>Methylococcales</taxon>
        <taxon>Methylococcaceae</taxon>
        <taxon>Methylotuvimicrobium</taxon>
    </lineage>
</organism>
<accession>A0A4P9UUI5</accession>
<protein>
    <submittedName>
        <fullName evidence="8">Heme ABC transporter ATP-binding protein</fullName>
    </submittedName>
</protein>
<evidence type="ECO:0000313" key="9">
    <source>
        <dbReference type="Proteomes" id="UP000305881"/>
    </source>
</evidence>
<dbReference type="SMART" id="SM00382">
    <property type="entry name" value="AAA"/>
    <property type="match status" value="1"/>
</dbReference>
<dbReference type="NCBIfam" id="NF010068">
    <property type="entry name" value="PRK13548.1"/>
    <property type="match status" value="1"/>
</dbReference>
<evidence type="ECO:0000259" key="7">
    <source>
        <dbReference type="PROSITE" id="PS50893"/>
    </source>
</evidence>
<keyword evidence="3" id="KW-0547">Nucleotide-binding</keyword>
<dbReference type="PROSITE" id="PS50893">
    <property type="entry name" value="ABC_TRANSPORTER_2"/>
    <property type="match status" value="1"/>
</dbReference>
<keyword evidence="9" id="KW-1185">Reference proteome</keyword>
<dbReference type="InterPro" id="IPR027417">
    <property type="entry name" value="P-loop_NTPase"/>
</dbReference>
<dbReference type="Proteomes" id="UP000305881">
    <property type="component" value="Chromosome"/>
</dbReference>
<sequence>MLEARKIVVGIGGKRLLNDITLCVKPGEVLAVVGPNGAGKSTLLKTMCGDLKPRHGFITMNGTELDDWPIAELARVRGVLPQNSTLSFPFTVLEVVAMGRCPHRRNGDPAHDNAIIRQAMALTDTEMFVDRIYTTLSGGERQRVQLARVLTQIWEPVGDLPRYLLLDEPTSALDLAHQHSVLAIARRFADRFQAGVLAILHDLNLAALYADRIAVLHSGRLMAFDSPDRVLDADLIMEIFGYPVTIAVHPTKTNCPLVIPHLLQNAE</sequence>
<feature type="domain" description="ABC transporter" evidence="7">
    <location>
        <begin position="2"/>
        <end position="243"/>
    </location>
</feature>
<dbReference type="Pfam" id="PF00005">
    <property type="entry name" value="ABC_tran"/>
    <property type="match status" value="1"/>
</dbReference>
<dbReference type="PROSITE" id="PS00211">
    <property type="entry name" value="ABC_TRANSPORTER_1"/>
    <property type="match status" value="1"/>
</dbReference>
<dbReference type="SUPFAM" id="SSF52540">
    <property type="entry name" value="P-loop containing nucleoside triphosphate hydrolases"/>
    <property type="match status" value="1"/>
</dbReference>
<dbReference type="FunFam" id="3.40.50.300:FF:000134">
    <property type="entry name" value="Iron-enterobactin ABC transporter ATP-binding protein"/>
    <property type="match status" value="1"/>
</dbReference>
<keyword evidence="4 8" id="KW-0067">ATP-binding</keyword>
<evidence type="ECO:0000256" key="3">
    <source>
        <dbReference type="ARBA" id="ARBA00022741"/>
    </source>
</evidence>
<evidence type="ECO:0000256" key="5">
    <source>
        <dbReference type="ARBA" id="ARBA00022967"/>
    </source>
</evidence>
<reference evidence="9" key="1">
    <citation type="journal article" date="2019" name="J. Bacteriol.">
        <title>A Mutagenic Screen Identifies a TonB-Dependent Receptor Required for the Lanthanide Metal Switch in the Type I Methanotroph 'Methylotuvimicrobium buryatense' 5GB1C.</title>
        <authorList>
            <person name="Groom J.D."/>
            <person name="Ford S.M."/>
            <person name="Pesesky M.W."/>
            <person name="Lidstrom M.E."/>
        </authorList>
    </citation>
    <scope>NUCLEOTIDE SEQUENCE [LARGE SCALE GENOMIC DNA]</scope>
    <source>
        <strain evidence="9">5GB1C</strain>
    </source>
</reference>
<evidence type="ECO:0000313" key="8">
    <source>
        <dbReference type="EMBL" id="QCW84350.1"/>
    </source>
</evidence>
<proteinExistence type="inferred from homology"/>
<dbReference type="AlphaFoldDB" id="A0A4P9UUI5"/>
<dbReference type="GO" id="GO:0016887">
    <property type="term" value="F:ATP hydrolysis activity"/>
    <property type="evidence" value="ECO:0007669"/>
    <property type="project" value="InterPro"/>
</dbReference>
<comment type="similarity">
    <text evidence="1">Belongs to the ABC transporter superfamily.</text>
</comment>
<dbReference type="PANTHER" id="PTHR42794:SF1">
    <property type="entry name" value="HEMIN IMPORT ATP-BINDING PROTEIN HMUV"/>
    <property type="match status" value="1"/>
</dbReference>
<dbReference type="OrthoDB" id="6461291at2"/>
<dbReference type="Gene3D" id="3.40.50.300">
    <property type="entry name" value="P-loop containing nucleotide triphosphate hydrolases"/>
    <property type="match status" value="1"/>
</dbReference>
<gene>
    <name evidence="8" type="ORF">EQU24_20525</name>
</gene>
<name>A0A4P9UUI5_METBY</name>
<dbReference type="PANTHER" id="PTHR42794">
    <property type="entry name" value="HEMIN IMPORT ATP-BINDING PROTEIN HMUV"/>
    <property type="match status" value="1"/>
</dbReference>
<evidence type="ECO:0000256" key="2">
    <source>
        <dbReference type="ARBA" id="ARBA00022448"/>
    </source>
</evidence>
<dbReference type="RefSeq" id="WP_017841763.1">
    <property type="nucleotide sequence ID" value="NZ_CP035467.1"/>
</dbReference>
<dbReference type="KEGG" id="mbur:EQU24_20525"/>
<dbReference type="STRING" id="675511.GCA_000341735_03322"/>
<evidence type="ECO:0000256" key="6">
    <source>
        <dbReference type="ARBA" id="ARBA00037066"/>
    </source>
</evidence>
<evidence type="ECO:0000256" key="4">
    <source>
        <dbReference type="ARBA" id="ARBA00022840"/>
    </source>
</evidence>